<dbReference type="Proteomes" id="UP000797356">
    <property type="component" value="Chromosome 4"/>
</dbReference>
<reference evidence="2" key="1">
    <citation type="journal article" date="2017" name="Gigascience">
        <title>The genome draft of coconut (Cocos nucifera).</title>
        <authorList>
            <person name="Xiao Y."/>
            <person name="Xu P."/>
            <person name="Fan H."/>
            <person name="Baudouin L."/>
            <person name="Xia W."/>
            <person name="Bocs S."/>
            <person name="Xu J."/>
            <person name="Li Q."/>
            <person name="Guo A."/>
            <person name="Zhou L."/>
            <person name="Li J."/>
            <person name="Wu Y."/>
            <person name="Ma Z."/>
            <person name="Armero A."/>
            <person name="Issali A.E."/>
            <person name="Liu N."/>
            <person name="Peng M."/>
            <person name="Yang Y."/>
        </authorList>
    </citation>
    <scope>NUCLEOTIDE SEQUENCE</scope>
    <source>
        <tissue evidence="2">Spear leaf of Hainan Tall coconut</tissue>
    </source>
</reference>
<feature type="compositionally biased region" description="Low complexity" evidence="1">
    <location>
        <begin position="54"/>
        <end position="69"/>
    </location>
</feature>
<comment type="caution">
    <text evidence="2">The sequence shown here is derived from an EMBL/GenBank/DDBJ whole genome shotgun (WGS) entry which is preliminary data.</text>
</comment>
<keyword evidence="3" id="KW-1185">Reference proteome</keyword>
<dbReference type="OrthoDB" id="691043at2759"/>
<evidence type="ECO:0000313" key="2">
    <source>
        <dbReference type="EMBL" id="KAG1338978.1"/>
    </source>
</evidence>
<reference evidence="2" key="2">
    <citation type="submission" date="2019-07" db="EMBL/GenBank/DDBJ databases">
        <authorList>
            <person name="Yang Y."/>
            <person name="Bocs S."/>
            <person name="Baudouin L."/>
        </authorList>
    </citation>
    <scope>NUCLEOTIDE SEQUENCE</scope>
    <source>
        <tissue evidence="2">Spear leaf of Hainan Tall coconut</tissue>
    </source>
</reference>
<dbReference type="EMBL" id="CM017875">
    <property type="protein sequence ID" value="KAG1338978.1"/>
    <property type="molecule type" value="Genomic_DNA"/>
</dbReference>
<evidence type="ECO:0000256" key="1">
    <source>
        <dbReference type="SAM" id="MobiDB-lite"/>
    </source>
</evidence>
<feature type="region of interest" description="Disordered" evidence="1">
    <location>
        <begin position="109"/>
        <end position="166"/>
    </location>
</feature>
<evidence type="ECO:0000313" key="3">
    <source>
        <dbReference type="Proteomes" id="UP000797356"/>
    </source>
</evidence>
<feature type="compositionally biased region" description="Low complexity" evidence="1">
    <location>
        <begin position="115"/>
        <end position="132"/>
    </location>
</feature>
<feature type="region of interest" description="Disordered" evidence="1">
    <location>
        <begin position="54"/>
        <end position="91"/>
    </location>
</feature>
<accession>A0A8K0I6N7</accession>
<dbReference type="AlphaFoldDB" id="A0A8K0I6N7"/>
<dbReference type="PANTHER" id="PTHR33257:SF4">
    <property type="entry name" value="EXPRESSED PROTEIN"/>
    <property type="match status" value="1"/>
</dbReference>
<sequence>MLSKTSDLPQESLQIRQDDKFYTRLLSKESSLANPSFRVYYGVATGSVPFLWETRPGTPKNTITTTTLPPLTPPPSYYSSPRIKSSKKSPKSNLIHTILPRLTLMRKAHAPPSPSVSLSSSSVSSSSSSFSPTGFTGTHHQRRRSASTRFSFSSGADDEDSVDDGSPTSTLCFGMRHAATGRLRGCHSVVTMKKALLSIVGHGSSQGTAA</sequence>
<protein>
    <submittedName>
        <fullName evidence="2">Cell wall protein RBR3</fullName>
    </submittedName>
</protein>
<organism evidence="2 3">
    <name type="scientific">Cocos nucifera</name>
    <name type="common">Coconut palm</name>
    <dbReference type="NCBI Taxonomy" id="13894"/>
    <lineage>
        <taxon>Eukaryota</taxon>
        <taxon>Viridiplantae</taxon>
        <taxon>Streptophyta</taxon>
        <taxon>Embryophyta</taxon>
        <taxon>Tracheophyta</taxon>
        <taxon>Spermatophyta</taxon>
        <taxon>Magnoliopsida</taxon>
        <taxon>Liliopsida</taxon>
        <taxon>Arecaceae</taxon>
        <taxon>Arecoideae</taxon>
        <taxon>Cocoseae</taxon>
        <taxon>Attaleinae</taxon>
        <taxon>Cocos</taxon>
    </lineage>
</organism>
<dbReference type="PANTHER" id="PTHR33257">
    <property type="entry name" value="OS05G0165500 PROTEIN"/>
    <property type="match status" value="1"/>
</dbReference>
<gene>
    <name evidence="2" type="ORF">COCNU_04G012840</name>
</gene>
<proteinExistence type="predicted"/>
<name>A0A8K0I6N7_COCNU</name>